<keyword evidence="4" id="KW-1185">Reference proteome</keyword>
<keyword evidence="2" id="KW-0547">Nucleotide-binding</keyword>
<sequence>MGGPSSGKSTMSQNIVDKYGYKLLSPSELVEREIRSNSVKGVEFAAKRQEGHEVPLAECVHLLESEIMSNRGSLRGFVIDGYPQNQSDAAILEQSIGVPDLIIALEIGQQTAETRRSVDSTTLPSTVSFYMRNAQPVLAQYSDKIMQIDAERNSSDIFNDVVPNIDAIAKNYGNPIAISRSSH</sequence>
<evidence type="ECO:0000313" key="4">
    <source>
        <dbReference type="Proteomes" id="UP000515160"/>
    </source>
</evidence>
<dbReference type="RefSeq" id="XP_051861904.1">
    <property type="nucleotide sequence ID" value="XM_052005944.1"/>
</dbReference>
<dbReference type="Gene3D" id="3.40.50.300">
    <property type="entry name" value="P-loop containing nucleotide triphosphate hydrolases"/>
    <property type="match status" value="1"/>
</dbReference>
<dbReference type="PANTHER" id="PTHR23359">
    <property type="entry name" value="NUCLEOTIDE KINASE"/>
    <property type="match status" value="1"/>
</dbReference>
<organism evidence="4 5">
    <name type="scientific">Drosophila albomicans</name>
    <name type="common">Fruit fly</name>
    <dbReference type="NCBI Taxonomy" id="7291"/>
    <lineage>
        <taxon>Eukaryota</taxon>
        <taxon>Metazoa</taxon>
        <taxon>Ecdysozoa</taxon>
        <taxon>Arthropoda</taxon>
        <taxon>Hexapoda</taxon>
        <taxon>Insecta</taxon>
        <taxon>Pterygota</taxon>
        <taxon>Neoptera</taxon>
        <taxon>Endopterygota</taxon>
        <taxon>Diptera</taxon>
        <taxon>Brachycera</taxon>
        <taxon>Muscomorpha</taxon>
        <taxon>Ephydroidea</taxon>
        <taxon>Drosophilidae</taxon>
        <taxon>Drosophila</taxon>
    </lineage>
</organism>
<dbReference type="SUPFAM" id="SSF52540">
    <property type="entry name" value="P-loop containing nucleoside triphosphate hydrolases"/>
    <property type="match status" value="1"/>
</dbReference>
<proteinExistence type="predicted"/>
<reference evidence="5" key="1">
    <citation type="submission" date="2025-08" db="UniProtKB">
        <authorList>
            <consortium name="RefSeq"/>
        </authorList>
    </citation>
    <scope>IDENTIFICATION</scope>
    <source>
        <strain evidence="5">15112-1751.03</strain>
        <tissue evidence="5">Whole Adult</tissue>
    </source>
</reference>
<protein>
    <submittedName>
        <fullName evidence="5">Adenylate kinase isoenzyme 1-like</fullName>
    </submittedName>
</protein>
<keyword evidence="1" id="KW-0808">Transferase</keyword>
<evidence type="ECO:0000256" key="3">
    <source>
        <dbReference type="ARBA" id="ARBA00022777"/>
    </source>
</evidence>
<evidence type="ECO:0000313" key="5">
    <source>
        <dbReference type="RefSeq" id="XP_051861904.1"/>
    </source>
</evidence>
<keyword evidence="3" id="KW-0418">Kinase</keyword>
<evidence type="ECO:0000256" key="2">
    <source>
        <dbReference type="ARBA" id="ARBA00022741"/>
    </source>
</evidence>
<dbReference type="GO" id="GO:0006139">
    <property type="term" value="P:nucleobase-containing compound metabolic process"/>
    <property type="evidence" value="ECO:0007669"/>
    <property type="project" value="InterPro"/>
</dbReference>
<dbReference type="AlphaFoldDB" id="A0A9C6SZN0"/>
<dbReference type="InterPro" id="IPR000850">
    <property type="entry name" value="Adenylat/UMP-CMP_kin"/>
</dbReference>
<accession>A0A9C6SZN0</accession>
<dbReference type="GO" id="GO:0019205">
    <property type="term" value="F:nucleobase-containing compound kinase activity"/>
    <property type="evidence" value="ECO:0007669"/>
    <property type="project" value="InterPro"/>
</dbReference>
<dbReference type="Proteomes" id="UP000515160">
    <property type="component" value="Chromosome 3"/>
</dbReference>
<dbReference type="GO" id="GO:0005524">
    <property type="term" value="F:ATP binding"/>
    <property type="evidence" value="ECO:0007669"/>
    <property type="project" value="InterPro"/>
</dbReference>
<dbReference type="GeneID" id="117571865"/>
<gene>
    <name evidence="5" type="primary">LOC117571865</name>
</gene>
<name>A0A9C6SZN0_DROAB</name>
<dbReference type="InterPro" id="IPR027417">
    <property type="entry name" value="P-loop_NTPase"/>
</dbReference>
<dbReference type="OrthoDB" id="442176at2759"/>
<evidence type="ECO:0000256" key="1">
    <source>
        <dbReference type="ARBA" id="ARBA00022679"/>
    </source>
</evidence>
<dbReference type="Pfam" id="PF00406">
    <property type="entry name" value="ADK"/>
    <property type="match status" value="1"/>
</dbReference>